<sequence length="125" mass="13834">MTEAREHALRLRLQEMERARLRLQRLATLAEELAAWRAEALVAAASGGAGRHWFEIVGAARARLEHLIEAGQAALAEAEQATRGARRDANVADHLAETVARQRQRARARAEERRIAELVATRAGL</sequence>
<proteinExistence type="predicted"/>
<dbReference type="AlphaFoldDB" id="A0A8J4M4E9"/>
<organism evidence="2">
    <name type="scientific">Acidicaldus sp</name>
    <dbReference type="NCBI Taxonomy" id="1872105"/>
    <lineage>
        <taxon>Bacteria</taxon>
        <taxon>Pseudomonadati</taxon>
        <taxon>Pseudomonadota</taxon>
        <taxon>Alphaproteobacteria</taxon>
        <taxon>Acetobacterales</taxon>
        <taxon>Acetobacteraceae</taxon>
        <taxon>Acidicaldus</taxon>
    </lineage>
</organism>
<feature type="coiled-coil region" evidence="1">
    <location>
        <begin position="61"/>
        <end position="121"/>
    </location>
</feature>
<dbReference type="EMBL" id="DTQM01000020">
    <property type="protein sequence ID" value="HGC41801.1"/>
    <property type="molecule type" value="Genomic_DNA"/>
</dbReference>
<evidence type="ECO:0000256" key="1">
    <source>
        <dbReference type="SAM" id="Coils"/>
    </source>
</evidence>
<accession>A0A8J4M4E9</accession>
<protein>
    <recommendedName>
        <fullName evidence="3">Flagellar FliJ protein</fullName>
    </recommendedName>
</protein>
<keyword evidence="1" id="KW-0175">Coiled coil</keyword>
<name>A0A8J4M4E9_9PROT</name>
<evidence type="ECO:0008006" key="3">
    <source>
        <dbReference type="Google" id="ProtNLM"/>
    </source>
</evidence>
<reference evidence="2" key="1">
    <citation type="journal article" date="2020" name="mSystems">
        <title>Genome- and Community-Level Interaction Insights into Carbon Utilization and Element Cycling Functions of Hydrothermarchaeota in Hydrothermal Sediment.</title>
        <authorList>
            <person name="Zhou Z."/>
            <person name="Liu Y."/>
            <person name="Xu W."/>
            <person name="Pan J."/>
            <person name="Luo Z.H."/>
            <person name="Li M."/>
        </authorList>
    </citation>
    <scope>NUCLEOTIDE SEQUENCE</scope>
    <source>
        <strain evidence="2">SpSt-997</strain>
    </source>
</reference>
<comment type="caution">
    <text evidence="2">The sequence shown here is derived from an EMBL/GenBank/DDBJ whole genome shotgun (WGS) entry which is preliminary data.</text>
</comment>
<evidence type="ECO:0000313" key="2">
    <source>
        <dbReference type="EMBL" id="HGC41801.1"/>
    </source>
</evidence>
<gene>
    <name evidence="2" type="ORF">ENY07_01040</name>
</gene>